<keyword evidence="4 8" id="KW-1133">Transmembrane helix</keyword>
<reference evidence="11 12" key="1">
    <citation type="submission" date="2020-06" db="EMBL/GenBank/DDBJ databases">
        <authorList>
            <consortium name="Wellcome Sanger Institute Data Sharing"/>
        </authorList>
    </citation>
    <scope>NUCLEOTIDE SEQUENCE [LARGE SCALE GENOMIC DNA]</scope>
</reference>
<dbReference type="InterPro" id="IPR015152">
    <property type="entry name" value="Growth/epo_recpt_lig-bind"/>
</dbReference>
<organism evidence="11 12">
    <name type="scientific">Denticeps clupeoides</name>
    <name type="common">denticle herring</name>
    <dbReference type="NCBI Taxonomy" id="299321"/>
    <lineage>
        <taxon>Eukaryota</taxon>
        <taxon>Metazoa</taxon>
        <taxon>Chordata</taxon>
        <taxon>Craniata</taxon>
        <taxon>Vertebrata</taxon>
        <taxon>Euteleostomi</taxon>
        <taxon>Actinopterygii</taxon>
        <taxon>Neopterygii</taxon>
        <taxon>Teleostei</taxon>
        <taxon>Clupei</taxon>
        <taxon>Clupeiformes</taxon>
        <taxon>Denticipitoidei</taxon>
        <taxon>Denticipitidae</taxon>
        <taxon>Denticeps</taxon>
    </lineage>
</organism>
<dbReference type="InterPro" id="IPR003961">
    <property type="entry name" value="FN3_dom"/>
</dbReference>
<dbReference type="Pfam" id="PF00041">
    <property type="entry name" value="fn3"/>
    <property type="match status" value="1"/>
</dbReference>
<accession>A0AAY4CR18</accession>
<dbReference type="GeneTree" id="ENSGT00940000166530"/>
<dbReference type="Gene3D" id="2.60.40.10">
    <property type="entry name" value="Immunoglobulins"/>
    <property type="match status" value="4"/>
</dbReference>
<dbReference type="InterPro" id="IPR036116">
    <property type="entry name" value="FN3_sf"/>
</dbReference>
<feature type="signal peptide" evidence="9">
    <location>
        <begin position="1"/>
        <end position="21"/>
    </location>
</feature>
<dbReference type="AlphaFoldDB" id="A0AAY4CR18"/>
<dbReference type="GO" id="GO:0004896">
    <property type="term" value="F:cytokine receptor activity"/>
    <property type="evidence" value="ECO:0007669"/>
    <property type="project" value="TreeGrafter"/>
</dbReference>
<dbReference type="InterPro" id="IPR013783">
    <property type="entry name" value="Ig-like_fold"/>
</dbReference>
<evidence type="ECO:0000313" key="11">
    <source>
        <dbReference type="Ensembl" id="ENSDCDP00010035568.1"/>
    </source>
</evidence>
<evidence type="ECO:0000256" key="7">
    <source>
        <dbReference type="ARBA" id="ARBA00023180"/>
    </source>
</evidence>
<evidence type="ECO:0000259" key="10">
    <source>
        <dbReference type="PROSITE" id="PS50853"/>
    </source>
</evidence>
<feature type="domain" description="Fibronectin type-III" evidence="10">
    <location>
        <begin position="313"/>
        <end position="411"/>
    </location>
</feature>
<protein>
    <recommendedName>
        <fullName evidence="10">Fibronectin type-III domain-containing protein</fullName>
    </recommendedName>
</protein>
<keyword evidence="12" id="KW-1185">Reference proteome</keyword>
<sequence>MEILFTCCILCIWIRGHGTGANPSESVPQLITKELTLLTEEDDPKCFTRTLQDFTCFWEADAGRFYEFYYQTEDDKRGCKLTQQRSNSQTVVHICSFPISDVYLYEDTYITVVDNSTNTTTYSRTLYVDEKVLLNPVENVSVDITEEPRELYIKWKAAEHKLKYEIRYSSPSKPEEIQQSVSVILKHLVPGEVYTVQIRVKPHTSSIWSDWSKPVEAMVPQQAGDISLMCYTSDLCNVQCQWNEEQAMNQSHYRVYYKLEDIDWKICAKDKESTQRCMFPGDQYSAFRVKITTGTKLPRTFFTSSFTMKSSIKTEPPNRLRGESSGGKLCLQWDAPSQVLSHHLVYDIRYHLLGRHEWKIFTLNSSKTTTYIDVHEGNEYIIQVRAKPNQALYTGYCSDWSKTLAVDLPSNRGLFLFICIPLVLLIISILIKMSRCLSTIKRYLWPPVPNLDKLVESFLTNMNGSHWQPAFTIKPCSDDISASVVEVVHEESPSPDAERPLESLSYLTPQQTWPLIGSDGIEHFPELEANCDYVTLNSAEVLPCLQGNEYVYGNLSGLGLEKTQGKCTCTWSSRISGSSTDILNHSYLLMSENALGRAATLMEAASQAWTH</sequence>
<reference evidence="11" key="3">
    <citation type="submission" date="2025-09" db="UniProtKB">
        <authorList>
            <consortium name="Ensembl"/>
        </authorList>
    </citation>
    <scope>IDENTIFICATION</scope>
</reference>
<feature type="chain" id="PRO_5044224787" description="Fibronectin type-III domain-containing protein" evidence="9">
    <location>
        <begin position="22"/>
        <end position="611"/>
    </location>
</feature>
<name>A0AAY4CR18_9TELE</name>
<evidence type="ECO:0000256" key="1">
    <source>
        <dbReference type="ARBA" id="ARBA00004479"/>
    </source>
</evidence>
<keyword evidence="6" id="KW-0675">Receptor</keyword>
<keyword evidence="3 9" id="KW-0732">Signal</keyword>
<dbReference type="Proteomes" id="UP000694580">
    <property type="component" value="Chromosome 13"/>
</dbReference>
<dbReference type="Ensembl" id="ENSDCDT00010044485.1">
    <property type="protein sequence ID" value="ENSDCDP00010035568.1"/>
    <property type="gene ID" value="ENSDCDG00010023040.1"/>
</dbReference>
<comment type="subcellular location">
    <subcellularLocation>
        <location evidence="1">Membrane</location>
        <topology evidence="1">Single-pass type I membrane protein</topology>
    </subcellularLocation>
</comment>
<dbReference type="SUPFAM" id="SSF49265">
    <property type="entry name" value="Fibronectin type III"/>
    <property type="match status" value="4"/>
</dbReference>
<evidence type="ECO:0000256" key="4">
    <source>
        <dbReference type="ARBA" id="ARBA00022989"/>
    </source>
</evidence>
<evidence type="ECO:0000256" key="3">
    <source>
        <dbReference type="ARBA" id="ARBA00022729"/>
    </source>
</evidence>
<evidence type="ECO:0000256" key="6">
    <source>
        <dbReference type="ARBA" id="ARBA00023170"/>
    </source>
</evidence>
<gene>
    <name evidence="11" type="primary">MPL</name>
</gene>
<feature type="domain" description="Fibronectin type-III" evidence="10">
    <location>
        <begin position="136"/>
        <end position="222"/>
    </location>
</feature>
<evidence type="ECO:0000313" key="12">
    <source>
        <dbReference type="Proteomes" id="UP000694580"/>
    </source>
</evidence>
<evidence type="ECO:0000256" key="5">
    <source>
        <dbReference type="ARBA" id="ARBA00023136"/>
    </source>
</evidence>
<keyword evidence="2 8" id="KW-0812">Transmembrane</keyword>
<dbReference type="Pfam" id="PF09067">
    <property type="entry name" value="EpoR_lig-bind"/>
    <property type="match status" value="1"/>
</dbReference>
<evidence type="ECO:0000256" key="9">
    <source>
        <dbReference type="SAM" id="SignalP"/>
    </source>
</evidence>
<dbReference type="PANTHER" id="PTHR23037">
    <property type="entry name" value="CYTOKINE RECEPTOR"/>
    <property type="match status" value="1"/>
</dbReference>
<keyword evidence="7" id="KW-0325">Glycoprotein</keyword>
<evidence type="ECO:0000256" key="8">
    <source>
        <dbReference type="SAM" id="Phobius"/>
    </source>
</evidence>
<dbReference type="CDD" id="cd00063">
    <property type="entry name" value="FN3"/>
    <property type="match status" value="2"/>
</dbReference>
<dbReference type="PANTHER" id="PTHR23037:SF34">
    <property type="entry name" value="THROMBOPOIETIN RECEPTOR ISOFORM X1"/>
    <property type="match status" value="1"/>
</dbReference>
<feature type="transmembrane region" description="Helical" evidence="8">
    <location>
        <begin position="413"/>
        <end position="431"/>
    </location>
</feature>
<keyword evidence="5 8" id="KW-0472">Membrane</keyword>
<dbReference type="GO" id="GO:0009897">
    <property type="term" value="C:external side of plasma membrane"/>
    <property type="evidence" value="ECO:0007669"/>
    <property type="project" value="TreeGrafter"/>
</dbReference>
<evidence type="ECO:0000256" key="2">
    <source>
        <dbReference type="ARBA" id="ARBA00022692"/>
    </source>
</evidence>
<dbReference type="SMART" id="SM00060">
    <property type="entry name" value="FN3"/>
    <property type="match status" value="2"/>
</dbReference>
<reference evidence="11" key="2">
    <citation type="submission" date="2025-08" db="UniProtKB">
        <authorList>
            <consortium name="Ensembl"/>
        </authorList>
    </citation>
    <scope>IDENTIFICATION</scope>
</reference>
<dbReference type="PROSITE" id="PS50853">
    <property type="entry name" value="FN3"/>
    <property type="match status" value="2"/>
</dbReference>
<proteinExistence type="predicted"/>